<dbReference type="OrthoDB" id="5180771at2"/>
<gene>
    <name evidence="1" type="ORF">SAMN05421810_101668</name>
</gene>
<sequence length="168" mass="18544">MNSQTAQVDDLQLVSMPSAVSCANLFVRFTLTEWSLRPLVEEAGRAVSRFVSAVVDRADPREPGFLTVRLRLSGEYLIVEVEDDQSPASAAAPVMEGRRTGVERVAGTGRLVWCELPLPPGTSATDVRLPRRSERRRSLVTEQMRGEPVEVDPRLVERILTGLSRTGD</sequence>
<dbReference type="Proteomes" id="UP000198727">
    <property type="component" value="Unassembled WGS sequence"/>
</dbReference>
<protein>
    <recommendedName>
        <fullName evidence="3">Histidine kinase-like ATPase domain-containing protein</fullName>
    </recommendedName>
</protein>
<proteinExistence type="predicted"/>
<name>A0A1I5LU87_9PSEU</name>
<keyword evidence="2" id="KW-1185">Reference proteome</keyword>
<evidence type="ECO:0000313" key="2">
    <source>
        <dbReference type="Proteomes" id="UP000198727"/>
    </source>
</evidence>
<accession>A0A1I5LU87</accession>
<evidence type="ECO:0008006" key="3">
    <source>
        <dbReference type="Google" id="ProtNLM"/>
    </source>
</evidence>
<dbReference type="AlphaFoldDB" id="A0A1I5LU87"/>
<organism evidence="1 2">
    <name type="scientific">Amycolatopsis arida</name>
    <dbReference type="NCBI Taxonomy" id="587909"/>
    <lineage>
        <taxon>Bacteria</taxon>
        <taxon>Bacillati</taxon>
        <taxon>Actinomycetota</taxon>
        <taxon>Actinomycetes</taxon>
        <taxon>Pseudonocardiales</taxon>
        <taxon>Pseudonocardiaceae</taxon>
        <taxon>Amycolatopsis</taxon>
    </lineage>
</organism>
<dbReference type="EMBL" id="FOWW01000001">
    <property type="protein sequence ID" value="SFP00723.1"/>
    <property type="molecule type" value="Genomic_DNA"/>
</dbReference>
<evidence type="ECO:0000313" key="1">
    <source>
        <dbReference type="EMBL" id="SFP00723.1"/>
    </source>
</evidence>
<dbReference type="RefSeq" id="WP_092527640.1">
    <property type="nucleotide sequence ID" value="NZ_FOWW01000001.1"/>
</dbReference>
<reference evidence="2" key="1">
    <citation type="submission" date="2016-10" db="EMBL/GenBank/DDBJ databases">
        <authorList>
            <person name="Varghese N."/>
            <person name="Submissions S."/>
        </authorList>
    </citation>
    <scope>NUCLEOTIDE SEQUENCE [LARGE SCALE GENOMIC DNA]</scope>
    <source>
        <strain evidence="2">CGMCC 4.5579</strain>
    </source>
</reference>
<dbReference type="STRING" id="587909.SAMN05421810_101668"/>